<protein>
    <submittedName>
        <fullName evidence="2">Uncharacterized protein</fullName>
    </submittedName>
</protein>
<keyword evidence="1" id="KW-0812">Transmembrane</keyword>
<keyword evidence="1" id="KW-1133">Transmembrane helix</keyword>
<keyword evidence="1" id="KW-0472">Membrane</keyword>
<comment type="caution">
    <text evidence="2">The sequence shown here is derived from an EMBL/GenBank/DDBJ whole genome shotgun (WGS) entry which is preliminary data.</text>
</comment>
<accession>A0A645G3L6</accession>
<sequence length="142" mass="15831">MARTALAPSSTRPWSTSACVRAFASSCIPCSLNCKPKRAEISFAPRNSSRNCCCMRSAIDCSISCFIRLFPPVRTECMPNRPAVQVLKKSPKCAIVTSEKELQLFAALLFLLYVYAILCYTPSYETGFTKAKYHLEPLDAMR</sequence>
<gene>
    <name evidence="2" type="ORF">SDC9_168837</name>
</gene>
<evidence type="ECO:0000256" key="1">
    <source>
        <dbReference type="SAM" id="Phobius"/>
    </source>
</evidence>
<proteinExistence type="predicted"/>
<name>A0A645G3L6_9ZZZZ</name>
<evidence type="ECO:0000313" key="2">
    <source>
        <dbReference type="EMBL" id="MPN21458.1"/>
    </source>
</evidence>
<feature type="transmembrane region" description="Helical" evidence="1">
    <location>
        <begin position="102"/>
        <end position="120"/>
    </location>
</feature>
<dbReference type="EMBL" id="VSSQ01069445">
    <property type="protein sequence ID" value="MPN21458.1"/>
    <property type="molecule type" value="Genomic_DNA"/>
</dbReference>
<reference evidence="2" key="1">
    <citation type="submission" date="2019-08" db="EMBL/GenBank/DDBJ databases">
        <authorList>
            <person name="Kucharzyk K."/>
            <person name="Murdoch R.W."/>
            <person name="Higgins S."/>
            <person name="Loffler F."/>
        </authorList>
    </citation>
    <scope>NUCLEOTIDE SEQUENCE</scope>
</reference>
<organism evidence="2">
    <name type="scientific">bioreactor metagenome</name>
    <dbReference type="NCBI Taxonomy" id="1076179"/>
    <lineage>
        <taxon>unclassified sequences</taxon>
        <taxon>metagenomes</taxon>
        <taxon>ecological metagenomes</taxon>
    </lineage>
</organism>
<dbReference type="AlphaFoldDB" id="A0A645G3L6"/>